<dbReference type="SUPFAM" id="SSF53098">
    <property type="entry name" value="Ribonuclease H-like"/>
    <property type="match status" value="1"/>
</dbReference>
<reference evidence="2 3" key="1">
    <citation type="journal article" date="2023" name="G3 (Bethesda)">
        <title>A haplotype-resolved chromosome-scale genome for Quercus rubra L. provides insights into the genetics of adaptive traits for red oak species.</title>
        <authorList>
            <person name="Kapoor B."/>
            <person name="Jenkins J."/>
            <person name="Schmutz J."/>
            <person name="Zhebentyayeva T."/>
            <person name="Kuelheim C."/>
            <person name="Coggeshall M."/>
            <person name="Heim C."/>
            <person name="Lasky J.R."/>
            <person name="Leites L."/>
            <person name="Islam-Faridi N."/>
            <person name="Romero-Severson J."/>
            <person name="DeLeo V.L."/>
            <person name="Lucas S.M."/>
            <person name="Lazic D."/>
            <person name="Gailing O."/>
            <person name="Carlson J."/>
            <person name="Staton M."/>
        </authorList>
    </citation>
    <scope>NUCLEOTIDE SEQUENCE [LARGE SCALE GENOMIC DNA]</scope>
    <source>
        <strain evidence="2">Pseudo-F2</strain>
    </source>
</reference>
<name>A0AAN7FWP6_QUERU</name>
<keyword evidence="3" id="KW-1185">Reference proteome</keyword>
<dbReference type="Pfam" id="PF14291">
    <property type="entry name" value="DUF4371"/>
    <property type="match status" value="1"/>
</dbReference>
<evidence type="ECO:0000313" key="3">
    <source>
        <dbReference type="Proteomes" id="UP001324115"/>
    </source>
</evidence>
<organism evidence="2 3">
    <name type="scientific">Quercus rubra</name>
    <name type="common">Northern red oak</name>
    <name type="synonym">Quercus borealis</name>
    <dbReference type="NCBI Taxonomy" id="3512"/>
    <lineage>
        <taxon>Eukaryota</taxon>
        <taxon>Viridiplantae</taxon>
        <taxon>Streptophyta</taxon>
        <taxon>Embryophyta</taxon>
        <taxon>Tracheophyta</taxon>
        <taxon>Spermatophyta</taxon>
        <taxon>Magnoliopsida</taxon>
        <taxon>eudicotyledons</taxon>
        <taxon>Gunneridae</taxon>
        <taxon>Pentapetalae</taxon>
        <taxon>rosids</taxon>
        <taxon>fabids</taxon>
        <taxon>Fagales</taxon>
        <taxon>Fagaceae</taxon>
        <taxon>Quercus</taxon>
    </lineage>
</organism>
<dbReference type="InterPro" id="IPR006580">
    <property type="entry name" value="Znf_TTF"/>
</dbReference>
<sequence length="511" mass="58723">MSKRKTIDAFFKKQDVSNSEIRTSVAVETNVNTSMPNEHPSKCPKLQFGKIDRDPGSCKQICEFPIDKQDEIRRAYIEKGPYQPKDINYPYNDDTHRRRFQLSWFNSHKDWLEYSPSTDAIYCLPCYLFSKKPIGRPGSDAFISTSFNNWKKVKDGMNCPLVRHVGKEPNSPHKIAVKCCEDLKNYSRHIDKLIKKQTSKELENNRLRLKTSVECARWLAFQACAFRGYNESLDSKNRGNFIKLIKFTSTFNDKLASVVLENAPGSAKYTSLTVQNEILHILASNVRNAIREEIGDAKFCILVDEARDESKREQMAIILRFVDKEGFIKERFFHIVHVRDMTALTLKNEICAVFSHYNLHNDGASNMRGEWNGLQALFLKDCPYAYYVHCMVHRLQLALVTASREVKDVHQFFDHLVNIINIVVASSKRNDKLQHAQAEQVENMIASNEIETGRGANQIGTLQRAVDTRWGSHFQSICSLIKMFYATCKVINTISEEGANYKQRDDAEGAY</sequence>
<evidence type="ECO:0000259" key="1">
    <source>
        <dbReference type="SMART" id="SM00597"/>
    </source>
</evidence>
<accession>A0AAN7FWP6</accession>
<dbReference type="AlphaFoldDB" id="A0AAN7FWP6"/>
<proteinExistence type="predicted"/>
<evidence type="ECO:0000313" key="2">
    <source>
        <dbReference type="EMBL" id="KAK4601743.1"/>
    </source>
</evidence>
<dbReference type="PANTHER" id="PTHR45749:SF37">
    <property type="entry name" value="OS05G0311600 PROTEIN"/>
    <property type="match status" value="1"/>
</dbReference>
<feature type="domain" description="TTF-type" evidence="1">
    <location>
        <begin position="96"/>
        <end position="196"/>
    </location>
</feature>
<protein>
    <recommendedName>
        <fullName evidence="1">TTF-type domain-containing protein</fullName>
    </recommendedName>
</protein>
<dbReference type="PANTHER" id="PTHR45749">
    <property type="match status" value="1"/>
</dbReference>
<gene>
    <name evidence="2" type="ORF">RGQ29_011041</name>
</gene>
<dbReference type="EMBL" id="JAXUIC010000002">
    <property type="protein sequence ID" value="KAK4601743.1"/>
    <property type="molecule type" value="Genomic_DNA"/>
</dbReference>
<dbReference type="SMART" id="SM00597">
    <property type="entry name" value="ZnF_TTF"/>
    <property type="match status" value="1"/>
</dbReference>
<dbReference type="InterPro" id="IPR012337">
    <property type="entry name" value="RNaseH-like_sf"/>
</dbReference>
<dbReference type="Proteomes" id="UP001324115">
    <property type="component" value="Unassembled WGS sequence"/>
</dbReference>
<comment type="caution">
    <text evidence="2">The sequence shown here is derived from an EMBL/GenBank/DDBJ whole genome shotgun (WGS) entry which is preliminary data.</text>
</comment>
<dbReference type="InterPro" id="IPR025398">
    <property type="entry name" value="DUF4371"/>
</dbReference>